<dbReference type="EnsemblMetazoa" id="XM_011409655.2">
    <property type="protein sequence ID" value="XP_011407957.1"/>
    <property type="gene ID" value="LOC105315126"/>
</dbReference>
<feature type="transmembrane region" description="Helical" evidence="7">
    <location>
        <begin position="210"/>
        <end position="232"/>
    </location>
</feature>
<evidence type="ECO:0000256" key="8">
    <source>
        <dbReference type="SAM" id="SignalP"/>
    </source>
</evidence>
<reference evidence="11" key="1">
    <citation type="journal article" date="2010" name="Nature">
        <title>The Amphimedon queenslandica genome and the evolution of animal complexity.</title>
        <authorList>
            <person name="Srivastava M."/>
            <person name="Simakov O."/>
            <person name="Chapman J."/>
            <person name="Fahey B."/>
            <person name="Gauthier M.E."/>
            <person name="Mitros T."/>
            <person name="Richards G.S."/>
            <person name="Conaco C."/>
            <person name="Dacre M."/>
            <person name="Hellsten U."/>
            <person name="Larroux C."/>
            <person name="Putnam N.H."/>
            <person name="Stanke M."/>
            <person name="Adamska M."/>
            <person name="Darling A."/>
            <person name="Degnan S.M."/>
            <person name="Oakley T.H."/>
            <person name="Plachetzki D.C."/>
            <person name="Zhai Y."/>
            <person name="Adamski M."/>
            <person name="Calcino A."/>
            <person name="Cummins S.F."/>
            <person name="Goodstein D.M."/>
            <person name="Harris C."/>
            <person name="Jackson D.J."/>
            <person name="Leys S.P."/>
            <person name="Shu S."/>
            <person name="Woodcroft B.J."/>
            <person name="Vervoort M."/>
            <person name="Kosik K.S."/>
            <person name="Manning G."/>
            <person name="Degnan B.M."/>
            <person name="Rokhsar D.S."/>
        </authorList>
    </citation>
    <scope>NUCLEOTIDE SEQUENCE [LARGE SCALE GENOMIC DNA]</scope>
</reference>
<dbReference type="PROSITE" id="PS51407">
    <property type="entry name" value="LAMP_3"/>
    <property type="match status" value="1"/>
</dbReference>
<feature type="domain" description="Lysosome-associated membrane glycoprotein 2-like transmembrane" evidence="9">
    <location>
        <begin position="211"/>
        <end position="238"/>
    </location>
</feature>
<accession>A0A1X7VS37</accession>
<dbReference type="Proteomes" id="UP000007879">
    <property type="component" value="Unassembled WGS sequence"/>
</dbReference>
<keyword evidence="1 6" id="KW-0812">Transmembrane</keyword>
<evidence type="ECO:0000313" key="11">
    <source>
        <dbReference type="Proteomes" id="UP000007879"/>
    </source>
</evidence>
<dbReference type="InParanoid" id="A0A1X7VS37"/>
<evidence type="ECO:0000256" key="4">
    <source>
        <dbReference type="ARBA" id="ARBA00023136"/>
    </source>
</evidence>
<keyword evidence="3 7" id="KW-1133">Transmembrane helix</keyword>
<evidence type="ECO:0000256" key="3">
    <source>
        <dbReference type="ARBA" id="ARBA00022989"/>
    </source>
</evidence>
<dbReference type="InterPro" id="IPR048524">
    <property type="entry name" value="Lamp2-like_TM"/>
</dbReference>
<evidence type="ECO:0000256" key="6">
    <source>
        <dbReference type="PROSITE-ProRule" id="PRU00740"/>
    </source>
</evidence>
<proteinExistence type="inferred from homology"/>
<dbReference type="GO" id="GO:0072594">
    <property type="term" value="P:establishment of protein localization to organelle"/>
    <property type="evidence" value="ECO:0007669"/>
    <property type="project" value="TreeGrafter"/>
</dbReference>
<dbReference type="GO" id="GO:0031902">
    <property type="term" value="C:late endosome membrane"/>
    <property type="evidence" value="ECO:0007669"/>
    <property type="project" value="TreeGrafter"/>
</dbReference>
<evidence type="ECO:0000259" key="9">
    <source>
        <dbReference type="Pfam" id="PF21222"/>
    </source>
</evidence>
<comment type="subcellular location">
    <subcellularLocation>
        <location evidence="6">Membrane</location>
        <topology evidence="6">Single-pass type I membrane protein</topology>
    </subcellularLocation>
</comment>
<feature type="chain" id="PRO_5010881454" description="Lysosome-associated membrane glycoprotein 2-like transmembrane domain-containing protein" evidence="8">
    <location>
        <begin position="19"/>
        <end position="247"/>
    </location>
</feature>
<keyword evidence="11" id="KW-1185">Reference proteome</keyword>
<dbReference type="STRING" id="400682.A0A1X7VS37"/>
<dbReference type="PANTHER" id="PTHR11506">
    <property type="entry name" value="LYSOSOME-ASSOCIATED MEMBRANE GLYCOPROTEIN"/>
    <property type="match status" value="1"/>
</dbReference>
<organism evidence="10">
    <name type="scientific">Amphimedon queenslandica</name>
    <name type="common">Sponge</name>
    <dbReference type="NCBI Taxonomy" id="400682"/>
    <lineage>
        <taxon>Eukaryota</taxon>
        <taxon>Metazoa</taxon>
        <taxon>Porifera</taxon>
        <taxon>Demospongiae</taxon>
        <taxon>Heteroscleromorpha</taxon>
        <taxon>Haplosclerida</taxon>
        <taxon>Niphatidae</taxon>
        <taxon>Amphimedon</taxon>
    </lineage>
</organism>
<dbReference type="OrthoDB" id="6232933at2759"/>
<dbReference type="AlphaFoldDB" id="A0A1X7VS37"/>
<dbReference type="GO" id="GO:0005765">
    <property type="term" value="C:lysosomal membrane"/>
    <property type="evidence" value="ECO:0007669"/>
    <property type="project" value="TreeGrafter"/>
</dbReference>
<feature type="signal peptide" evidence="8">
    <location>
        <begin position="1"/>
        <end position="18"/>
    </location>
</feature>
<dbReference type="InterPro" id="IPR002000">
    <property type="entry name" value="Lysosome-assoc_membr_glycop"/>
</dbReference>
<evidence type="ECO:0000256" key="2">
    <source>
        <dbReference type="ARBA" id="ARBA00022729"/>
    </source>
</evidence>
<reference evidence="10" key="2">
    <citation type="submission" date="2017-05" db="UniProtKB">
        <authorList>
            <consortium name="EnsemblMetazoa"/>
        </authorList>
    </citation>
    <scope>IDENTIFICATION</scope>
</reference>
<comment type="similarity">
    <text evidence="6">Belongs to the LAMP family.</text>
</comment>
<comment type="caution">
    <text evidence="6">Lacks conserved residue(s) required for the propagation of feature annotation.</text>
</comment>
<protein>
    <recommendedName>
        <fullName evidence="9">Lysosome-associated membrane glycoprotein 2-like transmembrane domain-containing protein</fullName>
    </recommendedName>
</protein>
<keyword evidence="4 6" id="KW-0472">Membrane</keyword>
<dbReference type="PANTHER" id="PTHR11506:SF6">
    <property type="entry name" value="LYSOSOME-ASSOCIATED MEMBRANE GLYCOPROTEIN 2"/>
    <property type="match status" value="1"/>
</dbReference>
<dbReference type="Pfam" id="PF21222">
    <property type="entry name" value="Lamp2_2nd"/>
    <property type="match status" value="1"/>
</dbReference>
<dbReference type="PRINTS" id="PR00336">
    <property type="entry name" value="LYSASSOCTDMP"/>
</dbReference>
<evidence type="ECO:0000313" key="10">
    <source>
        <dbReference type="EnsemblMetazoa" id="Aqu2.1.42228_001"/>
    </source>
</evidence>
<dbReference type="KEGG" id="aqu:105315126"/>
<sequence length="247" mass="27619">MSLLFSLVLLSLAGLAFCSHHYDPNNCNFTLSTKDGTTCAYINVKLSLNSTSDPEGNYTIDCKQHNFTTNGSCYNHTAHFNQTIFDFSFEWKDASDNRFNGSASINFTAYDNFKAWNVSNWAVDGDLPVSDKTDELVSCSIGDRLFQYTYGLDTFKSYTCNSSLSYTNSCNVSDLFVVISDLRIQAFKFNANYTFDTAYRCDADIKGSKYIPIIVGGALVGLVLVVFAAYIVGRIRNHKRSQYQPIS</sequence>
<keyword evidence="2 8" id="KW-0732">Signal</keyword>
<evidence type="ECO:0000256" key="1">
    <source>
        <dbReference type="ARBA" id="ARBA00022692"/>
    </source>
</evidence>
<gene>
    <name evidence="10" type="primary">105315126</name>
</gene>
<dbReference type="GO" id="GO:0005886">
    <property type="term" value="C:plasma membrane"/>
    <property type="evidence" value="ECO:0007669"/>
    <property type="project" value="TreeGrafter"/>
</dbReference>
<evidence type="ECO:0000256" key="5">
    <source>
        <dbReference type="ARBA" id="ARBA00023180"/>
    </source>
</evidence>
<evidence type="ECO:0000256" key="7">
    <source>
        <dbReference type="SAM" id="Phobius"/>
    </source>
</evidence>
<dbReference type="EnsemblMetazoa" id="Aqu2.1.42228_001">
    <property type="protein sequence ID" value="Aqu2.1.42228_001"/>
    <property type="gene ID" value="Aqu2.1.42228"/>
</dbReference>
<keyword evidence="5" id="KW-0325">Glycoprotein</keyword>
<name>A0A1X7VS37_AMPQE</name>